<reference evidence="2" key="1">
    <citation type="journal article" date="2023" name="G3 (Bethesda)">
        <title>Whole genome assembly and annotation of the endangered Caribbean coral Acropora cervicornis.</title>
        <authorList>
            <person name="Selwyn J.D."/>
            <person name="Vollmer S.V."/>
        </authorList>
    </citation>
    <scope>NUCLEOTIDE SEQUENCE</scope>
    <source>
        <strain evidence="2">K2</strain>
    </source>
</reference>
<sequence>MASRSQKKTTRGVTWSNEATQALIDFWGEEQIQLSLDNCKTSKETSEIHKALLAKLQSNGFCQSFSVKEVQNKMKKLRQKYKAEKDKTRRSGNVEEELTQKYGKGKTSLRKCETCDYEQVIQTAGVHVSESGAIKVYADDDKFSCPKCDGNEDNLDEVPENFDKFLVVLLVTLRLDSVQQGEFRLPLRLNLISSDVECFHCIEAVRSILHHVATIIIWIKSSRSHALDKHGFFGSVTDLHTCFIVEQFLAE</sequence>
<evidence type="ECO:0000313" key="2">
    <source>
        <dbReference type="EMBL" id="KAK2547333.1"/>
    </source>
</evidence>
<proteinExistence type="predicted"/>
<dbReference type="Proteomes" id="UP001249851">
    <property type="component" value="Unassembled WGS sequence"/>
</dbReference>
<organism evidence="2 3">
    <name type="scientific">Acropora cervicornis</name>
    <name type="common">Staghorn coral</name>
    <dbReference type="NCBI Taxonomy" id="6130"/>
    <lineage>
        <taxon>Eukaryota</taxon>
        <taxon>Metazoa</taxon>
        <taxon>Cnidaria</taxon>
        <taxon>Anthozoa</taxon>
        <taxon>Hexacorallia</taxon>
        <taxon>Scleractinia</taxon>
        <taxon>Astrocoeniina</taxon>
        <taxon>Acroporidae</taxon>
        <taxon>Acropora</taxon>
    </lineage>
</organism>
<feature type="domain" description="Myb/SANT-like DNA-binding" evidence="1">
    <location>
        <begin position="14"/>
        <end position="92"/>
    </location>
</feature>
<comment type="caution">
    <text evidence="2">The sequence shown here is derived from an EMBL/GenBank/DDBJ whole genome shotgun (WGS) entry which is preliminary data.</text>
</comment>
<dbReference type="AlphaFoldDB" id="A0AAD9PQW7"/>
<keyword evidence="3" id="KW-1185">Reference proteome</keyword>
<evidence type="ECO:0000313" key="3">
    <source>
        <dbReference type="Proteomes" id="UP001249851"/>
    </source>
</evidence>
<accession>A0AAD9PQW7</accession>
<dbReference type="Gene3D" id="1.10.10.60">
    <property type="entry name" value="Homeodomain-like"/>
    <property type="match status" value="1"/>
</dbReference>
<protein>
    <recommendedName>
        <fullName evidence="1">Myb/SANT-like DNA-binding domain-containing protein</fullName>
    </recommendedName>
</protein>
<dbReference type="EMBL" id="JARQWQ010000191">
    <property type="protein sequence ID" value="KAK2547333.1"/>
    <property type="molecule type" value="Genomic_DNA"/>
</dbReference>
<reference evidence="2" key="2">
    <citation type="journal article" date="2023" name="Science">
        <title>Genomic signatures of disease resistance in endangered staghorn corals.</title>
        <authorList>
            <person name="Vollmer S.V."/>
            <person name="Selwyn J.D."/>
            <person name="Despard B.A."/>
            <person name="Roesel C.L."/>
        </authorList>
    </citation>
    <scope>NUCLEOTIDE SEQUENCE</scope>
    <source>
        <strain evidence="2">K2</strain>
    </source>
</reference>
<evidence type="ECO:0000259" key="1">
    <source>
        <dbReference type="Pfam" id="PF13837"/>
    </source>
</evidence>
<name>A0AAD9PQW7_ACRCE</name>
<dbReference type="InterPro" id="IPR044822">
    <property type="entry name" value="Myb_DNA-bind_4"/>
</dbReference>
<gene>
    <name evidence="2" type="ORF">P5673_032786</name>
</gene>
<dbReference type="Pfam" id="PF13837">
    <property type="entry name" value="Myb_DNA-bind_4"/>
    <property type="match status" value="1"/>
</dbReference>